<feature type="binding site" evidence="6">
    <location>
        <position position="211"/>
    </location>
    <ligand>
        <name>NAD(+)</name>
        <dbReference type="ChEBI" id="CHEBI:57540"/>
    </ligand>
</feature>
<evidence type="ECO:0000256" key="1">
    <source>
        <dbReference type="ARBA" id="ARBA00006382"/>
    </source>
</evidence>
<dbReference type="OrthoDB" id="6718861at2759"/>
<dbReference type="InterPro" id="IPR006096">
    <property type="entry name" value="Glu/Leu/Phe/Val/Trp_DH_C"/>
</dbReference>
<feature type="compositionally biased region" description="Polar residues" evidence="9">
    <location>
        <begin position="1"/>
        <end position="16"/>
    </location>
</feature>
<dbReference type="Gene3D" id="1.10.285.10">
    <property type="entry name" value="Glutamate Dehydrogenase, chain A, domain 3"/>
    <property type="match status" value="1"/>
</dbReference>
<feature type="binding site" evidence="6">
    <location>
        <position position="167"/>
    </location>
    <ligand>
        <name>substrate</name>
    </ligand>
</feature>
<gene>
    <name evidence="11" type="ORF">C2E21_1423</name>
</gene>
<dbReference type="Gene3D" id="3.40.50.720">
    <property type="entry name" value="NAD(P)-binding Rossmann-like Domain"/>
    <property type="match status" value="1"/>
</dbReference>
<dbReference type="GO" id="GO:0004354">
    <property type="term" value="F:glutamate dehydrogenase (NADP+) activity"/>
    <property type="evidence" value="ECO:0007669"/>
    <property type="project" value="TreeGrafter"/>
</dbReference>
<dbReference type="InterPro" id="IPR014362">
    <property type="entry name" value="Glu_DH"/>
</dbReference>
<dbReference type="FunFam" id="3.40.50.720:FF:000030">
    <property type="entry name" value="Glutamate dehydrogenase"/>
    <property type="match status" value="1"/>
</dbReference>
<comment type="similarity">
    <text evidence="1 4 8">Belongs to the Glu/Leu/Phe/Val dehydrogenases family.</text>
</comment>
<dbReference type="Proteomes" id="UP000239899">
    <property type="component" value="Unassembled WGS sequence"/>
</dbReference>
<dbReference type="GO" id="GO:0000166">
    <property type="term" value="F:nucleotide binding"/>
    <property type="evidence" value="ECO:0007669"/>
    <property type="project" value="UniProtKB-KW"/>
</dbReference>
<keyword evidence="6" id="KW-0520">NAD</keyword>
<evidence type="ECO:0000313" key="12">
    <source>
        <dbReference type="Proteomes" id="UP000239899"/>
    </source>
</evidence>
<feature type="binding site" evidence="6">
    <location>
        <position position="381"/>
    </location>
    <ligand>
        <name>substrate</name>
    </ligand>
</feature>
<dbReference type="InterPro" id="IPR006095">
    <property type="entry name" value="Glu/Leu/Phe/Val/Trp_DH"/>
</dbReference>
<dbReference type="GO" id="GO:0005829">
    <property type="term" value="C:cytosol"/>
    <property type="evidence" value="ECO:0007669"/>
    <property type="project" value="TreeGrafter"/>
</dbReference>
<dbReference type="InterPro" id="IPR050724">
    <property type="entry name" value="Glu_Leu_Phe_Val_DH"/>
</dbReference>
<dbReference type="STRING" id="3076.A0A2P6U1A5"/>
<dbReference type="GO" id="GO:0006537">
    <property type="term" value="P:glutamate biosynthetic process"/>
    <property type="evidence" value="ECO:0007669"/>
    <property type="project" value="TreeGrafter"/>
</dbReference>
<evidence type="ECO:0000256" key="9">
    <source>
        <dbReference type="SAM" id="MobiDB-lite"/>
    </source>
</evidence>
<evidence type="ECO:0000256" key="2">
    <source>
        <dbReference type="ARBA" id="ARBA00011643"/>
    </source>
</evidence>
<dbReference type="Pfam" id="PF00208">
    <property type="entry name" value="ELFV_dehydrog"/>
    <property type="match status" value="1"/>
</dbReference>
<evidence type="ECO:0000256" key="4">
    <source>
        <dbReference type="PIRNR" id="PIRNR000185"/>
    </source>
</evidence>
<feature type="region of interest" description="Disordered" evidence="9">
    <location>
        <begin position="1"/>
        <end position="21"/>
    </location>
</feature>
<dbReference type="PRINTS" id="PR00082">
    <property type="entry name" value="GLFDHDRGNASE"/>
</dbReference>
<dbReference type="AlphaFoldDB" id="A0A2P6U1A5"/>
<evidence type="ECO:0000256" key="6">
    <source>
        <dbReference type="PIRSR" id="PIRSR000185-2"/>
    </source>
</evidence>
<dbReference type="Gene3D" id="3.40.50.10860">
    <property type="entry name" value="Leucine Dehydrogenase, chain A, domain 1"/>
    <property type="match status" value="1"/>
</dbReference>
<dbReference type="PANTHER" id="PTHR43571">
    <property type="entry name" value="NADP-SPECIFIC GLUTAMATE DEHYDROGENASE 1-RELATED"/>
    <property type="match status" value="1"/>
</dbReference>
<protein>
    <recommendedName>
        <fullName evidence="4">Glutamate dehydrogenase</fullName>
    </recommendedName>
</protein>
<keyword evidence="6" id="KW-0547">Nucleotide-binding</keyword>
<organism evidence="11 12">
    <name type="scientific">Chlorella sorokiniana</name>
    <name type="common">Freshwater green alga</name>
    <dbReference type="NCBI Taxonomy" id="3076"/>
    <lineage>
        <taxon>Eukaryota</taxon>
        <taxon>Viridiplantae</taxon>
        <taxon>Chlorophyta</taxon>
        <taxon>core chlorophytes</taxon>
        <taxon>Trebouxiophyceae</taxon>
        <taxon>Chlorellales</taxon>
        <taxon>Chlorellaceae</taxon>
        <taxon>Chlorella clade</taxon>
        <taxon>Chlorella</taxon>
    </lineage>
</organism>
<sequence>MGATVNGQQQHTQGGDTPTELLEGISHEGLKRVLQAVQHRDPDQPEFLSAVKEVAQSLQPVFERQPELLRAFEVMCEPERQASGGGPYKGGLRFREGVNLSVIKFLGFEQMFKNALTTLPMGAGKASRGGSDFDPKDKSDAEIQRFCQSFMTELYRHIGGRTDIPAGDIGCGAKEIGYLYGQFKRITGLFTGALTGKGLDFGGSEIRPEATGYGVVFFAECALAGAKDSIRGKRCLVSGSGNVAQFCALKLVESGALVLAMSDSHGTVYEPEGFSREQVHQVMSIKASHSGRLTDYKSDTCTYMEGAKPWAIDTPVDMAFPCATQHEVCLQDAQQLVQHGCKYLFQGANMPCTDRAVHHLEDNGVLFGPGKAANAGGVAVSGLEMVQNSVNAKLKEIMQAIYKTSKEAADAYNVSLASGSNIASFKKVAEAVLAQGAV</sequence>
<dbReference type="InterPro" id="IPR006097">
    <property type="entry name" value="Glu/Leu/Phe/Val/Trp_DH_dimer"/>
</dbReference>
<dbReference type="PIRSF" id="PIRSF000185">
    <property type="entry name" value="Glu_DH"/>
    <property type="match status" value="1"/>
</dbReference>
<evidence type="ECO:0000313" key="11">
    <source>
        <dbReference type="EMBL" id="PRW60088.1"/>
    </source>
</evidence>
<keyword evidence="3 4" id="KW-0560">Oxidoreductase</keyword>
<dbReference type="EMBL" id="LHPG02000003">
    <property type="protein sequence ID" value="PRW60088.1"/>
    <property type="molecule type" value="Genomic_DNA"/>
</dbReference>
<keyword evidence="12" id="KW-1185">Reference proteome</keyword>
<dbReference type="SUPFAM" id="SSF51735">
    <property type="entry name" value="NAD(P)-binding Rossmann-fold domains"/>
    <property type="match status" value="1"/>
</dbReference>
<proteinExistence type="inferred from homology"/>
<dbReference type="InterPro" id="IPR036291">
    <property type="entry name" value="NAD(P)-bd_dom_sf"/>
</dbReference>
<feature type="binding site" evidence="6">
    <location>
        <position position="89"/>
    </location>
    <ligand>
        <name>substrate</name>
    </ligand>
</feature>
<evidence type="ECO:0000259" key="10">
    <source>
        <dbReference type="SMART" id="SM00839"/>
    </source>
</evidence>
<evidence type="ECO:0000256" key="8">
    <source>
        <dbReference type="RuleBase" id="RU004417"/>
    </source>
</evidence>
<dbReference type="Pfam" id="PF02812">
    <property type="entry name" value="ELFV_dehydrog_N"/>
    <property type="match status" value="1"/>
</dbReference>
<reference evidence="11 12" key="1">
    <citation type="journal article" date="2018" name="Plant J.">
        <title>Genome sequences of Chlorella sorokiniana UTEX 1602 and Micractinium conductrix SAG 241.80: implications to maltose excretion by a green alga.</title>
        <authorList>
            <person name="Arriola M.B."/>
            <person name="Velmurugan N."/>
            <person name="Zhang Y."/>
            <person name="Plunkett M.H."/>
            <person name="Hondzo H."/>
            <person name="Barney B.M."/>
        </authorList>
    </citation>
    <scope>NUCLEOTIDE SEQUENCE [LARGE SCALE GENOMIC DNA]</scope>
    <source>
        <strain evidence="12">UTEX 1602</strain>
    </source>
</reference>
<comment type="caution">
    <text evidence="11">The sequence shown here is derived from an EMBL/GenBank/DDBJ whole genome shotgun (WGS) entry which is preliminary data.</text>
</comment>
<feature type="binding site" evidence="6">
    <location>
        <position position="113"/>
    </location>
    <ligand>
        <name>substrate</name>
    </ligand>
</feature>
<evidence type="ECO:0000256" key="7">
    <source>
        <dbReference type="PIRSR" id="PIRSR000185-3"/>
    </source>
</evidence>
<feature type="active site" description="Proton donor" evidence="5">
    <location>
        <position position="125"/>
    </location>
</feature>
<evidence type="ECO:0000256" key="3">
    <source>
        <dbReference type="ARBA" id="ARBA00023002"/>
    </source>
</evidence>
<dbReference type="SMART" id="SM00839">
    <property type="entry name" value="ELFV_dehydrog"/>
    <property type="match status" value="1"/>
</dbReference>
<feature type="site" description="Important for catalysis" evidence="7">
    <location>
        <position position="168"/>
    </location>
</feature>
<comment type="subunit">
    <text evidence="2">Homohexamer.</text>
</comment>
<dbReference type="PANTHER" id="PTHR43571:SF1">
    <property type="entry name" value="NADP-SPECIFIC GLUTAMATE DEHYDROGENASE 1-RELATED"/>
    <property type="match status" value="1"/>
</dbReference>
<accession>A0A2P6U1A5</accession>
<dbReference type="SUPFAM" id="SSF53223">
    <property type="entry name" value="Aminoacid dehydrogenase-like, N-terminal domain"/>
    <property type="match status" value="1"/>
</dbReference>
<feature type="domain" description="Glutamate/phenylalanine/leucine/valine/L-tryptophan dehydrogenase C-terminal" evidence="10">
    <location>
        <begin position="204"/>
        <end position="436"/>
    </location>
</feature>
<evidence type="ECO:0000256" key="5">
    <source>
        <dbReference type="PIRSR" id="PIRSR000185-1"/>
    </source>
</evidence>
<dbReference type="InterPro" id="IPR046346">
    <property type="entry name" value="Aminoacid_DH-like_N_sf"/>
</dbReference>
<feature type="binding site" evidence="6">
    <location>
        <position position="110"/>
    </location>
    <ligand>
        <name>substrate</name>
    </ligand>
</feature>
<feature type="binding site" evidence="6">
    <location>
        <position position="242"/>
    </location>
    <ligand>
        <name>NAD(+)</name>
        <dbReference type="ChEBI" id="CHEBI:57540"/>
    </ligand>
</feature>
<name>A0A2P6U1A5_CHLSO</name>